<gene>
    <name evidence="1" type="ORF">MAUB_62510</name>
</gene>
<protein>
    <recommendedName>
        <fullName evidence="3">Transposase</fullName>
    </recommendedName>
</protein>
<dbReference type="EMBL" id="AP022578">
    <property type="protein sequence ID" value="BBX88050.1"/>
    <property type="molecule type" value="Genomic_DNA"/>
</dbReference>
<keyword evidence="2" id="KW-1185">Reference proteome</keyword>
<dbReference type="Proteomes" id="UP000465609">
    <property type="component" value="Plasmid pJCM15296"/>
</dbReference>
<sequence>MIVEHGLPIAPSTYYAAKARGPVSDAAWAEARRQHRAPALCGQPPALRGPQAVARDETCWSRDGQDQVARLMRICGITGTVRGKRSTITTAADPVQRGTLI</sequence>
<accession>A0ABM7IMP2</accession>
<reference evidence="1 2" key="1">
    <citation type="journal article" date="2019" name="Emerg. Microbes Infect.">
        <title>Comprehensive subspecies identification of 175 nontuberculous mycobacteria species based on 7547 genomic profiles.</title>
        <authorList>
            <person name="Matsumoto Y."/>
            <person name="Kinjo T."/>
            <person name="Motooka D."/>
            <person name="Nabeya D."/>
            <person name="Jung N."/>
            <person name="Uechi K."/>
            <person name="Horii T."/>
            <person name="Iida T."/>
            <person name="Fujita J."/>
            <person name="Nakamura S."/>
        </authorList>
    </citation>
    <scope>NUCLEOTIDE SEQUENCE [LARGE SCALE GENOMIC DNA]</scope>
    <source>
        <strain evidence="1 2">JCM 15296</strain>
        <plasmid evidence="1">pJCM15296</plasmid>
    </source>
</reference>
<evidence type="ECO:0000313" key="2">
    <source>
        <dbReference type="Proteomes" id="UP000465609"/>
    </source>
</evidence>
<keyword evidence="1" id="KW-0614">Plasmid</keyword>
<evidence type="ECO:0000313" key="1">
    <source>
        <dbReference type="EMBL" id="BBX88050.1"/>
    </source>
</evidence>
<name>A0ABM7IMP2_9MYCO</name>
<geneLocation type="plasmid" evidence="1 2">
    <name>pJCM15296</name>
</geneLocation>
<organism evidence="1 2">
    <name type="scientific">Mycolicibacterium aubagnense</name>
    <dbReference type="NCBI Taxonomy" id="319707"/>
    <lineage>
        <taxon>Bacteria</taxon>
        <taxon>Bacillati</taxon>
        <taxon>Actinomycetota</taxon>
        <taxon>Actinomycetes</taxon>
        <taxon>Mycobacteriales</taxon>
        <taxon>Mycobacteriaceae</taxon>
        <taxon>Mycolicibacterium</taxon>
    </lineage>
</organism>
<proteinExistence type="predicted"/>
<evidence type="ECO:0008006" key="3">
    <source>
        <dbReference type="Google" id="ProtNLM"/>
    </source>
</evidence>